<feature type="region of interest" description="Disordered" evidence="1">
    <location>
        <begin position="1"/>
        <end position="46"/>
    </location>
</feature>
<comment type="caution">
    <text evidence="2">The sequence shown here is derived from an EMBL/GenBank/DDBJ whole genome shotgun (WGS) entry which is preliminary data.</text>
</comment>
<proteinExistence type="predicted"/>
<sequence length="66" mass="7475">EEEAKDEESFDPVVQTPENFDDEGNDDASLGMNVDGEEGHDAEDKDEELYRDVNINLEGRDVLKDM</sequence>
<evidence type="ECO:0000256" key="1">
    <source>
        <dbReference type="SAM" id="MobiDB-lite"/>
    </source>
</evidence>
<evidence type="ECO:0000313" key="2">
    <source>
        <dbReference type="EMBL" id="GFD55141.1"/>
    </source>
</evidence>
<dbReference type="AlphaFoldDB" id="A0A699XE73"/>
<gene>
    <name evidence="2" type="ORF">Tci_927110</name>
</gene>
<reference evidence="2" key="1">
    <citation type="journal article" date="2019" name="Sci. Rep.">
        <title>Draft genome of Tanacetum cinerariifolium, the natural source of mosquito coil.</title>
        <authorList>
            <person name="Yamashiro T."/>
            <person name="Shiraishi A."/>
            <person name="Satake H."/>
            <person name="Nakayama K."/>
        </authorList>
    </citation>
    <scope>NUCLEOTIDE SEQUENCE</scope>
</reference>
<accession>A0A699XE73</accession>
<feature type="compositionally biased region" description="Basic and acidic residues" evidence="1">
    <location>
        <begin position="37"/>
        <end position="46"/>
    </location>
</feature>
<feature type="compositionally biased region" description="Acidic residues" evidence="1">
    <location>
        <begin position="1"/>
        <end position="10"/>
    </location>
</feature>
<dbReference type="EMBL" id="BKCJ011814449">
    <property type="protein sequence ID" value="GFD55141.1"/>
    <property type="molecule type" value="Genomic_DNA"/>
</dbReference>
<feature type="non-terminal residue" evidence="2">
    <location>
        <position position="1"/>
    </location>
</feature>
<protein>
    <submittedName>
        <fullName evidence="2">Uncharacterized protein</fullName>
    </submittedName>
</protein>
<name>A0A699XE73_TANCI</name>
<organism evidence="2">
    <name type="scientific">Tanacetum cinerariifolium</name>
    <name type="common">Dalmatian daisy</name>
    <name type="synonym">Chrysanthemum cinerariifolium</name>
    <dbReference type="NCBI Taxonomy" id="118510"/>
    <lineage>
        <taxon>Eukaryota</taxon>
        <taxon>Viridiplantae</taxon>
        <taxon>Streptophyta</taxon>
        <taxon>Embryophyta</taxon>
        <taxon>Tracheophyta</taxon>
        <taxon>Spermatophyta</taxon>
        <taxon>Magnoliopsida</taxon>
        <taxon>eudicotyledons</taxon>
        <taxon>Gunneridae</taxon>
        <taxon>Pentapetalae</taxon>
        <taxon>asterids</taxon>
        <taxon>campanulids</taxon>
        <taxon>Asterales</taxon>
        <taxon>Asteraceae</taxon>
        <taxon>Asteroideae</taxon>
        <taxon>Anthemideae</taxon>
        <taxon>Anthemidinae</taxon>
        <taxon>Tanacetum</taxon>
    </lineage>
</organism>